<comment type="caution">
    <text evidence="4">The sequence shown here is derived from an EMBL/GenBank/DDBJ whole genome shotgun (WGS) entry which is preliminary data.</text>
</comment>
<name>A0ABV9MXR4_9ENTE</name>
<dbReference type="Proteomes" id="UP001595969">
    <property type="component" value="Unassembled WGS sequence"/>
</dbReference>
<keyword evidence="2" id="KW-0378">Hydrolase</keyword>
<dbReference type="RefSeq" id="WP_204654885.1">
    <property type="nucleotide sequence ID" value="NZ_JAFBFD010000043.1"/>
</dbReference>
<gene>
    <name evidence="4" type="ORF">ACFO5I_10160</name>
</gene>
<dbReference type="Gene3D" id="3.30.70.2330">
    <property type="match status" value="1"/>
</dbReference>
<evidence type="ECO:0000313" key="4">
    <source>
        <dbReference type="EMBL" id="MFC4720090.1"/>
    </source>
</evidence>
<evidence type="ECO:0000256" key="2">
    <source>
        <dbReference type="ARBA" id="ARBA00022801"/>
    </source>
</evidence>
<dbReference type="InterPro" id="IPR014905">
    <property type="entry name" value="HIRAN"/>
</dbReference>
<evidence type="ECO:0000313" key="5">
    <source>
        <dbReference type="Proteomes" id="UP001595969"/>
    </source>
</evidence>
<feature type="domain" description="HIRAN" evidence="3">
    <location>
        <begin position="11"/>
        <end position="107"/>
    </location>
</feature>
<dbReference type="EMBL" id="JBHSGS010000056">
    <property type="protein sequence ID" value="MFC4720090.1"/>
    <property type="molecule type" value="Genomic_DNA"/>
</dbReference>
<accession>A0ABV9MXR4</accession>
<proteinExistence type="predicted"/>
<evidence type="ECO:0000256" key="1">
    <source>
        <dbReference type="ARBA" id="ARBA00022723"/>
    </source>
</evidence>
<organism evidence="4 5">
    <name type="scientific">Enterococcus lemanii</name>
    <dbReference type="NCBI Taxonomy" id="1159752"/>
    <lineage>
        <taxon>Bacteria</taxon>
        <taxon>Bacillati</taxon>
        <taxon>Bacillota</taxon>
        <taxon>Bacilli</taxon>
        <taxon>Lactobacillales</taxon>
        <taxon>Enterococcaceae</taxon>
        <taxon>Enterococcus</taxon>
    </lineage>
</organism>
<keyword evidence="5" id="KW-1185">Reference proteome</keyword>
<sequence>MEPIILENENTYDLNFYLRGWRHYQLDSAAKIDSDDALILQLDLDNPYDKNAVRVLKNEETIGYIPSFYSKFVRTILEENLLFDLKYRYHENAPSHYKVKLSLSGVASPTLVDQLKMSKMVKTDTQS</sequence>
<protein>
    <submittedName>
        <fullName evidence="4">HIRAN domain-containing protein</fullName>
    </submittedName>
</protein>
<reference evidence="5" key="1">
    <citation type="journal article" date="2019" name="Int. J. Syst. Evol. Microbiol.">
        <title>The Global Catalogue of Microorganisms (GCM) 10K type strain sequencing project: providing services to taxonomists for standard genome sequencing and annotation.</title>
        <authorList>
            <consortium name="The Broad Institute Genomics Platform"/>
            <consortium name="The Broad Institute Genome Sequencing Center for Infectious Disease"/>
            <person name="Wu L."/>
            <person name="Ma J."/>
        </authorList>
    </citation>
    <scope>NUCLEOTIDE SEQUENCE [LARGE SCALE GENOMIC DNA]</scope>
    <source>
        <strain evidence="5">CGMCC 1.19032</strain>
    </source>
</reference>
<dbReference type="Pfam" id="PF08797">
    <property type="entry name" value="HIRAN"/>
    <property type="match status" value="1"/>
</dbReference>
<dbReference type="SMART" id="SM00910">
    <property type="entry name" value="HIRAN"/>
    <property type="match status" value="1"/>
</dbReference>
<evidence type="ECO:0000259" key="3">
    <source>
        <dbReference type="SMART" id="SM00910"/>
    </source>
</evidence>
<keyword evidence="1" id="KW-0479">Metal-binding</keyword>